<gene>
    <name evidence="1" type="ORF">MQE36_08300</name>
</gene>
<keyword evidence="2" id="KW-1185">Reference proteome</keyword>
<proteinExistence type="predicted"/>
<protein>
    <submittedName>
        <fullName evidence="1">Uncharacterized protein</fullName>
    </submittedName>
</protein>
<dbReference type="EMBL" id="CP094326">
    <property type="protein sequence ID" value="UNZ00326.1"/>
    <property type="molecule type" value="Genomic_DNA"/>
</dbReference>
<dbReference type="RefSeq" id="WP_242938693.1">
    <property type="nucleotide sequence ID" value="NZ_CP094326.1"/>
</dbReference>
<reference evidence="1 2" key="1">
    <citation type="journal article" date="2018" name="Int. J. Syst. Evol. Microbiol.">
        <title>Zhouia spongiae sp. nov., isolated from a marine sponge.</title>
        <authorList>
            <person name="Zhuang L."/>
            <person name="Lin B."/>
            <person name="Qin F."/>
            <person name="Luo L."/>
        </authorList>
    </citation>
    <scope>NUCLEOTIDE SEQUENCE [LARGE SCALE GENOMIC DNA]</scope>
    <source>
        <strain evidence="1 2">HN-Y44</strain>
    </source>
</reference>
<evidence type="ECO:0000313" key="2">
    <source>
        <dbReference type="Proteomes" id="UP000829476"/>
    </source>
</evidence>
<name>A0ABY3YR57_9FLAO</name>
<organism evidence="1 2">
    <name type="scientific">Zhouia spongiae</name>
    <dbReference type="NCBI Taxonomy" id="2202721"/>
    <lineage>
        <taxon>Bacteria</taxon>
        <taxon>Pseudomonadati</taxon>
        <taxon>Bacteroidota</taxon>
        <taxon>Flavobacteriia</taxon>
        <taxon>Flavobacteriales</taxon>
        <taxon>Flavobacteriaceae</taxon>
        <taxon>Zhouia</taxon>
    </lineage>
</organism>
<evidence type="ECO:0000313" key="1">
    <source>
        <dbReference type="EMBL" id="UNZ00326.1"/>
    </source>
</evidence>
<accession>A0ABY3YR57</accession>
<dbReference type="Proteomes" id="UP000829476">
    <property type="component" value="Chromosome"/>
</dbReference>
<sequence>MNKTYLIIVLSVFIVFYSYGQEKEFERELNKFRYNLNYELEKYDDEKIYKLNFSKNDSLIVLIDHFISENKGKIKTHREHILESYEDNPDFKFDITAYEKVDFSEINNNLDDFNLDANVPLSKLLWIDPITEVSTFKTIYYSRNRGAVKLAVFNTKANITSSLIKTRQLNNHQWEIIDNSYDIVGRFIYDLNKGKVTNVEIFERKTKTPR</sequence>